<dbReference type="EMBL" id="JANPWB010000013">
    <property type="protein sequence ID" value="KAJ1109556.1"/>
    <property type="molecule type" value="Genomic_DNA"/>
</dbReference>
<organism evidence="1 2">
    <name type="scientific">Pleurodeles waltl</name>
    <name type="common">Iberian ribbed newt</name>
    <dbReference type="NCBI Taxonomy" id="8319"/>
    <lineage>
        <taxon>Eukaryota</taxon>
        <taxon>Metazoa</taxon>
        <taxon>Chordata</taxon>
        <taxon>Craniata</taxon>
        <taxon>Vertebrata</taxon>
        <taxon>Euteleostomi</taxon>
        <taxon>Amphibia</taxon>
        <taxon>Batrachia</taxon>
        <taxon>Caudata</taxon>
        <taxon>Salamandroidea</taxon>
        <taxon>Salamandridae</taxon>
        <taxon>Pleurodelinae</taxon>
        <taxon>Pleurodeles</taxon>
    </lineage>
</organism>
<dbReference type="AlphaFoldDB" id="A0AAV7N1W0"/>
<evidence type="ECO:0000313" key="2">
    <source>
        <dbReference type="Proteomes" id="UP001066276"/>
    </source>
</evidence>
<dbReference type="PANTHER" id="PTHR21301:SF12">
    <property type="match status" value="1"/>
</dbReference>
<gene>
    <name evidence="1" type="ORF">NDU88_006916</name>
</gene>
<dbReference type="PANTHER" id="PTHR21301">
    <property type="entry name" value="REVERSE TRANSCRIPTASE"/>
    <property type="match status" value="1"/>
</dbReference>
<name>A0AAV7N1W0_PLEWA</name>
<accession>A0AAV7N1W0</accession>
<evidence type="ECO:0008006" key="3">
    <source>
        <dbReference type="Google" id="ProtNLM"/>
    </source>
</evidence>
<keyword evidence="2" id="KW-1185">Reference proteome</keyword>
<reference evidence="1" key="1">
    <citation type="journal article" date="2022" name="bioRxiv">
        <title>Sequencing and chromosome-scale assembly of the giantPleurodeles waltlgenome.</title>
        <authorList>
            <person name="Brown T."/>
            <person name="Elewa A."/>
            <person name="Iarovenko S."/>
            <person name="Subramanian E."/>
            <person name="Araus A.J."/>
            <person name="Petzold A."/>
            <person name="Susuki M."/>
            <person name="Suzuki K.-i.T."/>
            <person name="Hayashi T."/>
            <person name="Toyoda A."/>
            <person name="Oliveira C."/>
            <person name="Osipova E."/>
            <person name="Leigh N.D."/>
            <person name="Simon A."/>
            <person name="Yun M.H."/>
        </authorList>
    </citation>
    <scope>NUCLEOTIDE SEQUENCE</scope>
    <source>
        <strain evidence="1">20211129_DDA</strain>
        <tissue evidence="1">Liver</tissue>
    </source>
</reference>
<dbReference type="Proteomes" id="UP001066276">
    <property type="component" value="Chromosome 9"/>
</dbReference>
<sequence length="286" mass="32739">MVGPEIRIFENLVLEKVKKLCKFTPKPNFNLTRNEHQALLRLQQNRNMVIKPCDKGGGIVLLDTDQYKHKIRLMLGVPEHYSKANSGWQREVKKTIQEVSLKAYNDGLICEKEYTYLNPMTTRVPILYGLPKVHKSETDPPFRPIVSTVGSVTEPLSKYVETFLKTRVVQLPAYVKDTGHIISTLEGASFNPDREFLVTMDIEALYTNIPQHEAWQAVRQIFDKEARNHAISLDVSRFLPRVIIECLILKGRMPCLAIFYRALSGHIRHGEVGVSEDLIQMGKTRI</sequence>
<evidence type="ECO:0000313" key="1">
    <source>
        <dbReference type="EMBL" id="KAJ1109556.1"/>
    </source>
</evidence>
<comment type="caution">
    <text evidence="1">The sequence shown here is derived from an EMBL/GenBank/DDBJ whole genome shotgun (WGS) entry which is preliminary data.</text>
</comment>
<proteinExistence type="predicted"/>
<protein>
    <recommendedName>
        <fullName evidence="3">Reverse transcriptase domain-containing protein</fullName>
    </recommendedName>
</protein>